<evidence type="ECO:0000256" key="1">
    <source>
        <dbReference type="ARBA" id="ARBA00010990"/>
    </source>
</evidence>
<dbReference type="PANTHER" id="PTHR12215:SF10">
    <property type="entry name" value="L-AMINOADIPATE-SEMIALDEHYDE DEHYDROGENASE-PHOSPHOPANTETHEINYL TRANSFERASE"/>
    <property type="match status" value="1"/>
</dbReference>
<dbReference type="GO" id="GO:0016740">
    <property type="term" value="F:transferase activity"/>
    <property type="evidence" value="ECO:0007669"/>
    <property type="project" value="UniProtKB-KW"/>
</dbReference>
<feature type="domain" description="4'-phosphopantetheinyl transferase" evidence="3">
    <location>
        <begin position="119"/>
        <end position="193"/>
    </location>
</feature>
<evidence type="ECO:0000313" key="6">
    <source>
        <dbReference type="Proteomes" id="UP001595792"/>
    </source>
</evidence>
<dbReference type="Pfam" id="PF01648">
    <property type="entry name" value="ACPS"/>
    <property type="match status" value="1"/>
</dbReference>
<keyword evidence="2 5" id="KW-0808">Transferase</keyword>
<dbReference type="Pfam" id="PF22624">
    <property type="entry name" value="AASDHPPT_N"/>
    <property type="match status" value="1"/>
</dbReference>
<accession>A0ABV8NMX8</accession>
<comment type="similarity">
    <text evidence="1">Belongs to the P-Pant transferase superfamily. Gsp/Sfp/HetI/AcpT family.</text>
</comment>
<dbReference type="InterPro" id="IPR055066">
    <property type="entry name" value="AASDHPPT_N"/>
</dbReference>
<name>A0ABV8NMX8_9SPHI</name>
<evidence type="ECO:0000259" key="4">
    <source>
        <dbReference type="Pfam" id="PF22624"/>
    </source>
</evidence>
<reference evidence="6" key="1">
    <citation type="journal article" date="2019" name="Int. J. Syst. Evol. Microbiol.">
        <title>The Global Catalogue of Microorganisms (GCM) 10K type strain sequencing project: providing services to taxonomists for standard genome sequencing and annotation.</title>
        <authorList>
            <consortium name="The Broad Institute Genomics Platform"/>
            <consortium name="The Broad Institute Genome Sequencing Center for Infectious Disease"/>
            <person name="Wu L."/>
            <person name="Ma J."/>
        </authorList>
    </citation>
    <scope>NUCLEOTIDE SEQUENCE [LARGE SCALE GENOMIC DNA]</scope>
    <source>
        <strain evidence="6">CCM 8689</strain>
    </source>
</reference>
<dbReference type="Proteomes" id="UP001595792">
    <property type="component" value="Unassembled WGS sequence"/>
</dbReference>
<dbReference type="PANTHER" id="PTHR12215">
    <property type="entry name" value="PHOSPHOPANTETHEINE TRANSFERASE"/>
    <property type="match status" value="1"/>
</dbReference>
<feature type="domain" description="4'-phosphopantetheinyl transferase N-terminal" evidence="4">
    <location>
        <begin position="41"/>
        <end position="114"/>
    </location>
</feature>
<dbReference type="Gene3D" id="3.90.470.20">
    <property type="entry name" value="4'-phosphopantetheinyl transferase domain"/>
    <property type="match status" value="2"/>
</dbReference>
<dbReference type="SUPFAM" id="SSF56214">
    <property type="entry name" value="4'-phosphopantetheinyl transferase"/>
    <property type="match status" value="2"/>
</dbReference>
<evidence type="ECO:0000256" key="2">
    <source>
        <dbReference type="ARBA" id="ARBA00022679"/>
    </source>
</evidence>
<evidence type="ECO:0000259" key="3">
    <source>
        <dbReference type="Pfam" id="PF01648"/>
    </source>
</evidence>
<proteinExistence type="inferred from homology"/>
<dbReference type="InterPro" id="IPR037143">
    <property type="entry name" value="4-PPantetheinyl_Trfase_dom_sf"/>
</dbReference>
<dbReference type="InterPro" id="IPR008278">
    <property type="entry name" value="4-PPantetheinyl_Trfase_dom"/>
</dbReference>
<evidence type="ECO:0000313" key="5">
    <source>
        <dbReference type="EMBL" id="MFC4197819.1"/>
    </source>
</evidence>
<keyword evidence="6" id="KW-1185">Reference proteome</keyword>
<protein>
    <submittedName>
        <fullName evidence="5">4'-phosphopantetheinyl transferase family protein</fullName>
    </submittedName>
</protein>
<dbReference type="InterPro" id="IPR050559">
    <property type="entry name" value="P-Pant_transferase_sf"/>
</dbReference>
<dbReference type="RefSeq" id="WP_378961460.1">
    <property type="nucleotide sequence ID" value="NZ_JBHSBY010000128.1"/>
</dbReference>
<gene>
    <name evidence="5" type="ORF">ACFOUY_14025</name>
</gene>
<comment type="caution">
    <text evidence="5">The sequence shown here is derived from an EMBL/GenBank/DDBJ whole genome shotgun (WGS) entry which is preliminary data.</text>
</comment>
<sequence length="225" mass="26484">MITDSIIWEDYCSEKILETDRIHVFKISIDIYEKIEKSCREILQENELQKAEKFRQHDDKRRFIIGIFFSKVLLTKLGELDASDVIFSFTKNNKPLFKDYHFNVSHSGNFVVIVLSPLPVGVDIELIKANFDFESLLPECFNKIEIEKIINTTNFYTFWTRKEALLKATGEGLVDNLNSIDCSKEFVERFGSIYKLKSYKVEDNYLLSLAVKNSNYHYKYWDLKV</sequence>
<dbReference type="EMBL" id="JBHSBY010000128">
    <property type="protein sequence ID" value="MFC4197819.1"/>
    <property type="molecule type" value="Genomic_DNA"/>
</dbReference>
<organism evidence="5 6">
    <name type="scientific">Pedobacter jamesrossensis</name>
    <dbReference type="NCBI Taxonomy" id="1908238"/>
    <lineage>
        <taxon>Bacteria</taxon>
        <taxon>Pseudomonadati</taxon>
        <taxon>Bacteroidota</taxon>
        <taxon>Sphingobacteriia</taxon>
        <taxon>Sphingobacteriales</taxon>
        <taxon>Sphingobacteriaceae</taxon>
        <taxon>Pedobacter</taxon>
    </lineage>
</organism>